<reference evidence="1 2" key="1">
    <citation type="submission" date="2021-04" db="EMBL/GenBank/DDBJ databases">
        <title>Magnetospirillum sulfuroxidans sp. nov., a facultative chemolithoautotrophic sulfur-oxidizing alphaproteobacterium isolated from freshwater sediment and proposals for Paramagetospirillum gen. nov., and Magnetospirillaceae fam. nov.</title>
        <authorList>
            <person name="Koziaeva V."/>
            <person name="Geelhoed J.S."/>
            <person name="Sorokin D.Y."/>
            <person name="Grouzdev D.S."/>
        </authorList>
    </citation>
    <scope>NUCLEOTIDE SEQUENCE [LARGE SCALE GENOMIC DNA]</scope>
    <source>
        <strain evidence="1 2">J10</strain>
    </source>
</reference>
<keyword evidence="2" id="KW-1185">Reference proteome</keyword>
<organism evidence="1 2">
    <name type="scientific">Magnetospirillum sulfuroxidans</name>
    <dbReference type="NCBI Taxonomy" id="611300"/>
    <lineage>
        <taxon>Bacteria</taxon>
        <taxon>Pseudomonadati</taxon>
        <taxon>Pseudomonadota</taxon>
        <taxon>Alphaproteobacteria</taxon>
        <taxon>Rhodospirillales</taxon>
        <taxon>Rhodospirillaceae</taxon>
        <taxon>Magnetospirillum</taxon>
    </lineage>
</organism>
<dbReference type="Gene3D" id="3.40.50.1240">
    <property type="entry name" value="Phosphoglycerate mutase-like"/>
    <property type="match status" value="1"/>
</dbReference>
<dbReference type="CDD" id="cd07067">
    <property type="entry name" value="HP_PGM_like"/>
    <property type="match status" value="1"/>
</dbReference>
<evidence type="ECO:0000313" key="1">
    <source>
        <dbReference type="EMBL" id="MBR9972200.1"/>
    </source>
</evidence>
<dbReference type="PANTHER" id="PTHR47623">
    <property type="entry name" value="OS09G0287300 PROTEIN"/>
    <property type="match status" value="1"/>
</dbReference>
<dbReference type="PANTHER" id="PTHR47623:SF1">
    <property type="entry name" value="OS09G0287300 PROTEIN"/>
    <property type="match status" value="1"/>
</dbReference>
<dbReference type="InterPro" id="IPR013078">
    <property type="entry name" value="His_Pase_superF_clade-1"/>
</dbReference>
<dbReference type="SUPFAM" id="SSF53254">
    <property type="entry name" value="Phosphoglycerate mutase-like"/>
    <property type="match status" value="1"/>
</dbReference>
<sequence length="176" mass="19701">MKRIYLLRHAKSSWDDVTMDDFQRPLNGRGRKAARRMGKYLSEQGIRPNMILCSAATRTRATYDILESSLEGVPVSFEDGLYEASRGDLLHRLQRLDGHLQSVLLIGHNPGLEKLALALSNGHGDAVAMKKLEQKYPTGTLSILETPAPHWPELDAGTCRLIDVIRPKDLDPEDDD</sequence>
<dbReference type="InterPro" id="IPR029033">
    <property type="entry name" value="His_PPase_superfam"/>
</dbReference>
<dbReference type="EMBL" id="JAGTUF010000009">
    <property type="protein sequence ID" value="MBR9972200.1"/>
    <property type="molecule type" value="Genomic_DNA"/>
</dbReference>
<dbReference type="RefSeq" id="WP_211548724.1">
    <property type="nucleotide sequence ID" value="NZ_JAGTUF010000009.1"/>
</dbReference>
<dbReference type="Proteomes" id="UP000680714">
    <property type="component" value="Unassembled WGS sequence"/>
</dbReference>
<dbReference type="Pfam" id="PF00300">
    <property type="entry name" value="His_Phos_1"/>
    <property type="match status" value="1"/>
</dbReference>
<proteinExistence type="predicted"/>
<evidence type="ECO:0000313" key="2">
    <source>
        <dbReference type="Proteomes" id="UP000680714"/>
    </source>
</evidence>
<gene>
    <name evidence="1" type="ORF">KEC16_10805</name>
</gene>
<protein>
    <submittedName>
        <fullName evidence="1">Histidine phosphatase family protein</fullName>
    </submittedName>
</protein>
<accession>A0ABS5ICP6</accession>
<name>A0ABS5ICP6_9PROT</name>
<comment type="caution">
    <text evidence="1">The sequence shown here is derived from an EMBL/GenBank/DDBJ whole genome shotgun (WGS) entry which is preliminary data.</text>
</comment>